<dbReference type="EMBL" id="CADCXW020000348">
    <property type="protein sequence ID" value="CAD1585186.1"/>
    <property type="molecule type" value="Genomic_DNA"/>
</dbReference>
<gene>
    <name evidence="2" type="ORF">BBRV_LOCUS127656</name>
</gene>
<protein>
    <submittedName>
        <fullName evidence="2">Uncharacterized protein</fullName>
    </submittedName>
</protein>
<organism evidence="2">
    <name type="scientific">Bracon brevicornis</name>
    <dbReference type="NCBI Taxonomy" id="1563983"/>
    <lineage>
        <taxon>Eukaryota</taxon>
        <taxon>Metazoa</taxon>
        <taxon>Ecdysozoa</taxon>
        <taxon>Arthropoda</taxon>
        <taxon>Hexapoda</taxon>
        <taxon>Insecta</taxon>
        <taxon>Pterygota</taxon>
        <taxon>Neoptera</taxon>
        <taxon>Endopterygota</taxon>
        <taxon>Hymenoptera</taxon>
        <taxon>Apocrita</taxon>
        <taxon>Ichneumonoidea</taxon>
        <taxon>Braconidae</taxon>
        <taxon>Braconinae</taxon>
        <taxon>Bracon</taxon>
    </lineage>
</organism>
<dbReference type="AlphaFoldDB" id="A0A6V7MAY6"/>
<evidence type="ECO:0000313" key="2">
    <source>
        <dbReference type="EMBL" id="CAD1585186.1"/>
    </source>
</evidence>
<evidence type="ECO:0000256" key="1">
    <source>
        <dbReference type="SAM" id="MobiDB-lite"/>
    </source>
</evidence>
<feature type="region of interest" description="Disordered" evidence="1">
    <location>
        <begin position="24"/>
        <end position="49"/>
    </location>
</feature>
<accession>A0A6V7MAY6</accession>
<proteinExistence type="predicted"/>
<reference evidence="2" key="1">
    <citation type="submission" date="2020-07" db="EMBL/GenBank/DDBJ databases">
        <authorList>
            <person name="Ferguson B K."/>
        </authorList>
    </citation>
    <scope>NUCLEOTIDE SEQUENCE</scope>
    <source>
        <strain evidence="2">L06</strain>
    </source>
</reference>
<sequence length="97" mass="10949">MIIHAADPFLVSSKIFGDHVDELDTNDSNQFDPNIDIEDVDNDDDDDDNNSDVDDVMAWLLLLRCLDKVLPPPLLITINLFPLDDILNVSVTRSYGY</sequence>
<name>A0A6V7MAY6_9HYME</name>
<feature type="compositionally biased region" description="Acidic residues" evidence="1">
    <location>
        <begin position="35"/>
        <end position="49"/>
    </location>
</feature>